<dbReference type="AlphaFoldDB" id="A0A914ENV4"/>
<keyword evidence="1" id="KW-1185">Reference proteome</keyword>
<proteinExistence type="predicted"/>
<accession>A0A914ENV4</accession>
<evidence type="ECO:0000313" key="1">
    <source>
        <dbReference type="Proteomes" id="UP000887540"/>
    </source>
</evidence>
<dbReference type="Proteomes" id="UP000887540">
    <property type="component" value="Unplaced"/>
</dbReference>
<name>A0A914ENV4_9BILA</name>
<evidence type="ECO:0000313" key="2">
    <source>
        <dbReference type="WBParaSite" id="ACRNAN_scaffold9599.g32638.t1"/>
    </source>
</evidence>
<protein>
    <submittedName>
        <fullName evidence="2">Mitochondrial mRNA-processing protein COX24 C-terminal domain-containing protein</fullName>
    </submittedName>
</protein>
<sequence>MLMRNYLVSLTQHSKRFLTTLPKGASTSQGIPPPFPISQRSTVIEDLPTTSQVPWILPNEHRNVKLFSFPTLNKVALEMPMFPNIVEKVEPATDIIPINDPDSSKKTPMYANRRLIKVRKRMMKKYKKILRIRKKWTKLQKLHMEKKAKQERIFRARMAALLTELDTFDPMVYIKDTIKK</sequence>
<dbReference type="WBParaSite" id="ACRNAN_scaffold9599.g32638.t1">
    <property type="protein sequence ID" value="ACRNAN_scaffold9599.g32638.t1"/>
    <property type="gene ID" value="ACRNAN_scaffold9599.g32638"/>
</dbReference>
<reference evidence="2" key="1">
    <citation type="submission" date="2022-11" db="UniProtKB">
        <authorList>
            <consortium name="WormBaseParasite"/>
        </authorList>
    </citation>
    <scope>IDENTIFICATION</scope>
</reference>
<organism evidence="1 2">
    <name type="scientific">Acrobeloides nanus</name>
    <dbReference type="NCBI Taxonomy" id="290746"/>
    <lineage>
        <taxon>Eukaryota</taxon>
        <taxon>Metazoa</taxon>
        <taxon>Ecdysozoa</taxon>
        <taxon>Nematoda</taxon>
        <taxon>Chromadorea</taxon>
        <taxon>Rhabditida</taxon>
        <taxon>Tylenchina</taxon>
        <taxon>Cephalobomorpha</taxon>
        <taxon>Cephaloboidea</taxon>
        <taxon>Cephalobidae</taxon>
        <taxon>Acrobeloides</taxon>
    </lineage>
</organism>